<keyword evidence="7" id="KW-0943">RNA-mediated gene silencing</keyword>
<evidence type="ECO:0000259" key="12">
    <source>
        <dbReference type="Pfam" id="PF17942"/>
    </source>
</evidence>
<evidence type="ECO:0000313" key="13">
    <source>
        <dbReference type="EMBL" id="KAI3919455.1"/>
    </source>
</evidence>
<dbReference type="EMBL" id="JAJJMB010008884">
    <property type="protein sequence ID" value="KAI3919455.1"/>
    <property type="molecule type" value="Genomic_DNA"/>
</dbReference>
<evidence type="ECO:0000256" key="11">
    <source>
        <dbReference type="SAM" id="MobiDB-lite"/>
    </source>
</evidence>
<keyword evidence="14" id="KW-1185">Reference proteome</keyword>
<comment type="similarity">
    <text evidence="2">Belongs to the MORC ATPase protein family.</text>
</comment>
<feature type="compositionally biased region" description="Polar residues" evidence="11">
    <location>
        <begin position="615"/>
        <end position="624"/>
    </location>
</feature>
<dbReference type="GO" id="GO:0004519">
    <property type="term" value="F:endonuclease activity"/>
    <property type="evidence" value="ECO:0007669"/>
    <property type="project" value="UniProtKB-KW"/>
</dbReference>
<reference evidence="13" key="1">
    <citation type="submission" date="2022-04" db="EMBL/GenBank/DDBJ databases">
        <title>A functionally conserved STORR gene fusion in Papaver species that diverged 16.8 million years ago.</title>
        <authorList>
            <person name="Catania T."/>
        </authorList>
    </citation>
    <scope>NUCLEOTIDE SEQUENCE</scope>
    <source>
        <strain evidence="13">S-188037</strain>
    </source>
</reference>
<dbReference type="PANTHER" id="PTHR23336:SF44">
    <property type="entry name" value="PROTEIN MICRORCHIDIA 6"/>
    <property type="match status" value="1"/>
</dbReference>
<sequence>MSFTPAVDLSSDDETRNSNANYLLPGDVVDVLSSDDETRDPKGKGAKQGRNLLPGDVPQARKKFPLQPESINGFHSSSGMFNQGQENHTVEGPTAYASSSSRPAPLTRQFWKTGSYESVRTPAAIQNGRNHLRVHPKFLHSNATSHKWAFGGKNSWFSCKYYSYLIYLTSSSFFIYNHLIVLFLAMAELLDNAVDEIRNGGTFVMVDKIKNPRDGSPALLIQDDGGGMNPKALRRCMSFGFSDKKSNSIGQYGNGFKTSTMRLGADVLVFSRCNQRTLTQTVGLLSYTFLRQTCYDRIAVPMVDFEYNKTNGKFGHLIRSTEEHFSFNLSMLLKWSPYKTKAELMKQFNDLGTHGTKVIIYNLWFTDDGEMELNFESDGKDIQLPGAPEVSNKASSKALCQQHLANKLHYSLREYLSILYLRLPEHFRIILRGKVVRRHNIADDLKFIEYILYKPHMSPNSEDAVVTTIGLLKDAPMVNIHGFCVYHKNRLIMPFWNVVSQNDKGRGVVGALEVNFIQPTHNKQEFEKTTVFQRLQSRLKGMTLEYWDKHSELIGYQQRKKKPSTSEPPPVSKTSNAQNSSKMSWPTSDDSTPGVEPTSGVFEDHELSYPRHTRQANSAASSGLDTERGMSLKRKKREHITEPEITKRQAYLAESATNRTLHSEKQIERARIAMQENQRLRALCLEFEKSEEELNLKVEKLKTELAEVDSEYDKLLAEFEVMHTLMESFFAQNQLAAGEIGDDYLISIEFRSCL</sequence>
<dbReference type="GO" id="GO:0016887">
    <property type="term" value="F:ATP hydrolysis activity"/>
    <property type="evidence" value="ECO:0007669"/>
    <property type="project" value="InterPro"/>
</dbReference>
<keyword evidence="8" id="KW-0234">DNA repair</keyword>
<dbReference type="AlphaFoldDB" id="A0AAD4SRE8"/>
<evidence type="ECO:0000256" key="8">
    <source>
        <dbReference type="ARBA" id="ARBA00023204"/>
    </source>
</evidence>
<comment type="caution">
    <text evidence="13">The sequence shown here is derived from an EMBL/GenBank/DDBJ whole genome shotgun (WGS) entry which is preliminary data.</text>
</comment>
<feature type="region of interest" description="Disordered" evidence="11">
    <location>
        <begin position="1"/>
        <end position="60"/>
    </location>
</feature>
<dbReference type="Gene3D" id="3.30.565.10">
    <property type="entry name" value="Histidine kinase-like ATPase, C-terminal domain"/>
    <property type="match status" value="1"/>
</dbReference>
<evidence type="ECO:0000256" key="6">
    <source>
        <dbReference type="ARBA" id="ARBA00023054"/>
    </source>
</evidence>
<dbReference type="GO" id="GO:0031349">
    <property type="term" value="P:positive regulation of defense response"/>
    <property type="evidence" value="ECO:0007669"/>
    <property type="project" value="UniProtKB-ARBA"/>
</dbReference>
<evidence type="ECO:0000256" key="4">
    <source>
        <dbReference type="ARBA" id="ARBA00022759"/>
    </source>
</evidence>
<comment type="subcellular location">
    <subcellularLocation>
        <location evidence="1">Nucleus</location>
    </subcellularLocation>
</comment>
<organism evidence="13 14">
    <name type="scientific">Papaver atlanticum</name>
    <dbReference type="NCBI Taxonomy" id="357466"/>
    <lineage>
        <taxon>Eukaryota</taxon>
        <taxon>Viridiplantae</taxon>
        <taxon>Streptophyta</taxon>
        <taxon>Embryophyta</taxon>
        <taxon>Tracheophyta</taxon>
        <taxon>Spermatophyta</taxon>
        <taxon>Magnoliopsida</taxon>
        <taxon>Ranunculales</taxon>
        <taxon>Papaveraceae</taxon>
        <taxon>Papaveroideae</taxon>
        <taxon>Papaver</taxon>
    </lineage>
</organism>
<feature type="region of interest" description="Disordered" evidence="11">
    <location>
        <begin position="75"/>
        <end position="102"/>
    </location>
</feature>
<dbReference type="Pfam" id="PF13589">
    <property type="entry name" value="HATPase_c_3"/>
    <property type="match status" value="1"/>
</dbReference>
<dbReference type="InterPro" id="IPR041006">
    <property type="entry name" value="Morc_S5"/>
</dbReference>
<evidence type="ECO:0000256" key="7">
    <source>
        <dbReference type="ARBA" id="ARBA00023158"/>
    </source>
</evidence>
<name>A0AAD4SRE8_9MAGN</name>
<evidence type="ECO:0000256" key="2">
    <source>
        <dbReference type="ARBA" id="ARBA00007845"/>
    </source>
</evidence>
<dbReference type="PANTHER" id="PTHR23336">
    <property type="entry name" value="ZINC FINGER CW-TYPE COILED-COIL DOMAIN PROTEIN 3"/>
    <property type="match status" value="1"/>
</dbReference>
<evidence type="ECO:0000256" key="3">
    <source>
        <dbReference type="ARBA" id="ARBA00022722"/>
    </source>
</evidence>
<keyword evidence="5" id="KW-0227">DNA damage</keyword>
<evidence type="ECO:0000256" key="1">
    <source>
        <dbReference type="ARBA" id="ARBA00004123"/>
    </source>
</evidence>
<proteinExistence type="inferred from homology"/>
<keyword evidence="3" id="KW-0540">Nuclease</keyword>
<evidence type="ECO:0000313" key="14">
    <source>
        <dbReference type="Proteomes" id="UP001202328"/>
    </source>
</evidence>
<dbReference type="Pfam" id="PF17942">
    <property type="entry name" value="Morc6_S5"/>
    <property type="match status" value="1"/>
</dbReference>
<evidence type="ECO:0000256" key="9">
    <source>
        <dbReference type="ARBA" id="ARBA00023242"/>
    </source>
</evidence>
<feature type="region of interest" description="Disordered" evidence="11">
    <location>
        <begin position="556"/>
        <end position="638"/>
    </location>
</feature>
<dbReference type="Proteomes" id="UP001202328">
    <property type="component" value="Unassembled WGS sequence"/>
</dbReference>
<keyword evidence="9" id="KW-0539">Nucleus</keyword>
<keyword evidence="4" id="KW-0255">Endonuclease</keyword>
<keyword evidence="6 10" id="KW-0175">Coiled coil</keyword>
<accession>A0AAD4SRE8</accession>
<dbReference type="InterPro" id="IPR036890">
    <property type="entry name" value="HATPase_C_sf"/>
</dbReference>
<dbReference type="GO" id="GO:0006281">
    <property type="term" value="P:DNA repair"/>
    <property type="evidence" value="ECO:0007669"/>
    <property type="project" value="UniProtKB-KW"/>
</dbReference>
<feature type="compositionally biased region" description="Polar residues" evidence="11">
    <location>
        <begin position="75"/>
        <end position="87"/>
    </location>
</feature>
<feature type="coiled-coil region" evidence="10">
    <location>
        <begin position="673"/>
        <end position="718"/>
    </location>
</feature>
<evidence type="ECO:0000256" key="5">
    <source>
        <dbReference type="ARBA" id="ARBA00022763"/>
    </source>
</evidence>
<protein>
    <recommendedName>
        <fullName evidence="12">Morc S5 domain-containing protein</fullName>
    </recommendedName>
</protein>
<dbReference type="GO" id="GO:0031047">
    <property type="term" value="P:regulatory ncRNA-mediated gene silencing"/>
    <property type="evidence" value="ECO:0007669"/>
    <property type="project" value="UniProtKB-KW"/>
</dbReference>
<evidence type="ECO:0000256" key="10">
    <source>
        <dbReference type="SAM" id="Coils"/>
    </source>
</evidence>
<dbReference type="GO" id="GO:0005634">
    <property type="term" value="C:nucleus"/>
    <property type="evidence" value="ECO:0007669"/>
    <property type="project" value="UniProtKB-SubCell"/>
</dbReference>
<dbReference type="InterPro" id="IPR045261">
    <property type="entry name" value="MORC_ATPase"/>
</dbReference>
<dbReference type="SUPFAM" id="SSF55874">
    <property type="entry name" value="ATPase domain of HSP90 chaperone/DNA topoisomerase II/histidine kinase"/>
    <property type="match status" value="1"/>
</dbReference>
<feature type="compositionally biased region" description="Polar residues" evidence="11">
    <location>
        <begin position="572"/>
        <end position="591"/>
    </location>
</feature>
<gene>
    <name evidence="13" type="ORF">MKW98_030166</name>
</gene>
<keyword evidence="4" id="KW-0378">Hydrolase</keyword>
<feature type="domain" description="Morc S5" evidence="12">
    <location>
        <begin position="410"/>
        <end position="547"/>
    </location>
</feature>